<sequence length="75" mass="8028">MFSQWTMPPMWHWGHLSRSPVALAESTVDDRRRGTPAGRGTFGTPGKLGQALGAGDLEVVGLLGVRPTAGSTPRW</sequence>
<comment type="caution">
    <text evidence="2">The sequence shown here is derived from an EMBL/GenBank/DDBJ whole genome shotgun (WGS) entry which is preliminary data.</text>
</comment>
<dbReference type="RefSeq" id="WP_184903798.1">
    <property type="nucleotide sequence ID" value="NZ_JACHMX010000001.1"/>
</dbReference>
<evidence type="ECO:0000256" key="1">
    <source>
        <dbReference type="SAM" id="MobiDB-lite"/>
    </source>
</evidence>
<protein>
    <submittedName>
        <fullName evidence="2">Uncharacterized protein</fullName>
    </submittedName>
</protein>
<dbReference type="AlphaFoldDB" id="A0A841BF94"/>
<feature type="region of interest" description="Disordered" evidence="1">
    <location>
        <begin position="26"/>
        <end position="49"/>
    </location>
</feature>
<proteinExistence type="predicted"/>
<keyword evidence="3" id="KW-1185">Reference proteome</keyword>
<dbReference type="EMBL" id="JACHMX010000001">
    <property type="protein sequence ID" value="MBB5857571.1"/>
    <property type="molecule type" value="Genomic_DNA"/>
</dbReference>
<evidence type="ECO:0000313" key="3">
    <source>
        <dbReference type="Proteomes" id="UP000580861"/>
    </source>
</evidence>
<evidence type="ECO:0000313" key="2">
    <source>
        <dbReference type="EMBL" id="MBB5857571.1"/>
    </source>
</evidence>
<reference evidence="2 3" key="1">
    <citation type="submission" date="2020-08" db="EMBL/GenBank/DDBJ databases">
        <title>Sequencing the genomes of 1000 actinobacteria strains.</title>
        <authorList>
            <person name="Klenk H.-P."/>
        </authorList>
    </citation>
    <scope>NUCLEOTIDE SEQUENCE [LARGE SCALE GENOMIC DNA]</scope>
    <source>
        <strain evidence="2 3">DSM 45272</strain>
    </source>
</reference>
<name>A0A841BF94_9PSEU</name>
<dbReference type="Proteomes" id="UP000580861">
    <property type="component" value="Unassembled WGS sequence"/>
</dbReference>
<accession>A0A841BF94</accession>
<organism evidence="2 3">
    <name type="scientific">Amycolatopsis umgeniensis</name>
    <dbReference type="NCBI Taxonomy" id="336628"/>
    <lineage>
        <taxon>Bacteria</taxon>
        <taxon>Bacillati</taxon>
        <taxon>Actinomycetota</taxon>
        <taxon>Actinomycetes</taxon>
        <taxon>Pseudonocardiales</taxon>
        <taxon>Pseudonocardiaceae</taxon>
        <taxon>Amycolatopsis</taxon>
    </lineage>
</organism>
<gene>
    <name evidence="2" type="ORF">HDA45_007658</name>
</gene>